<dbReference type="AlphaFoldDB" id="A0AA36UKG9"/>
<gene>
    <name evidence="1" type="ORF">HMPREF9418_0822</name>
</gene>
<comment type="caution">
    <text evidence="1">The sequence shown here is derived from an EMBL/GenBank/DDBJ whole genome shotgun (WGS) entry which is preliminary data.</text>
</comment>
<dbReference type="EMBL" id="AFQE01000037">
    <property type="protein sequence ID" value="EGQ77697.1"/>
    <property type="molecule type" value="Genomic_DNA"/>
</dbReference>
<reference evidence="1 2" key="1">
    <citation type="submission" date="2011-05" db="EMBL/GenBank/DDBJ databases">
        <authorList>
            <person name="Muzny D."/>
            <person name="Qin X."/>
            <person name="Deng J."/>
            <person name="Jiang H."/>
            <person name="Liu Y."/>
            <person name="Qu J."/>
            <person name="Song X.-Z."/>
            <person name="Zhang L."/>
            <person name="Thornton R."/>
            <person name="Coyle M."/>
            <person name="Francisco L."/>
            <person name="Jackson L."/>
            <person name="Javaid M."/>
            <person name="Korchina V."/>
            <person name="Kovar C."/>
            <person name="Mata R."/>
            <person name="Mathew T."/>
            <person name="Ngo R."/>
            <person name="Nguyen L."/>
            <person name="Nguyen N."/>
            <person name="Okwuonu G."/>
            <person name="Ongeri F."/>
            <person name="Pham C."/>
            <person name="Simmons D."/>
            <person name="Wilczek-Boney K."/>
            <person name="Hale W."/>
            <person name="Jakkamsetti A."/>
            <person name="Pham P."/>
            <person name="Ruth R."/>
            <person name="San Lucas F."/>
            <person name="Warren J."/>
            <person name="Zhang J."/>
            <person name="Zhao Z."/>
            <person name="Zhou C."/>
            <person name="Zhu D."/>
            <person name="Lee S."/>
            <person name="Bess C."/>
            <person name="Blankenburg K."/>
            <person name="Forbes L."/>
            <person name="Fu Q."/>
            <person name="Gubbala S."/>
            <person name="Hirani K."/>
            <person name="Jayaseelan J.C."/>
            <person name="Lara F."/>
            <person name="Munidasa M."/>
            <person name="Palculict T."/>
            <person name="Patil S."/>
            <person name="Pu L.-L."/>
            <person name="Saada N."/>
            <person name="Tang L."/>
            <person name="Weissenberger G."/>
            <person name="Zhu Y."/>
            <person name="Hemphill L."/>
            <person name="Shang Y."/>
            <person name="Youmans B."/>
            <person name="Ayvaz T."/>
            <person name="Ross M."/>
            <person name="Santibanez J."/>
            <person name="Aqrawi P."/>
            <person name="Gross S."/>
            <person name="Joshi V."/>
            <person name="Fowler G."/>
            <person name="Nazareth L."/>
            <person name="Reid J."/>
            <person name="Worley K."/>
            <person name="Petrosino J."/>
            <person name="Highlander S."/>
            <person name="Gibbs R."/>
        </authorList>
    </citation>
    <scope>NUCLEOTIDE SEQUENCE [LARGE SCALE GENOMIC DNA]</scope>
    <source>
        <strain evidence="1 2">ATCC 33926</strain>
    </source>
</reference>
<evidence type="ECO:0000313" key="2">
    <source>
        <dbReference type="Proteomes" id="UP000004982"/>
    </source>
</evidence>
<proteinExistence type="predicted"/>
<protein>
    <submittedName>
        <fullName evidence="1">Uncharacterized protein</fullName>
    </submittedName>
</protein>
<sequence length="53" mass="5997">MHFLLLTPTLPKTICIIAHKVKKYKKNNNLVILQTTAGFQVIINNSITTQSMN</sequence>
<evidence type="ECO:0000313" key="1">
    <source>
        <dbReference type="EMBL" id="EGQ77697.1"/>
    </source>
</evidence>
<organism evidence="1 2">
    <name type="scientific">Neisseria macacae ATCC 33926</name>
    <dbReference type="NCBI Taxonomy" id="997348"/>
    <lineage>
        <taxon>Bacteria</taxon>
        <taxon>Pseudomonadati</taxon>
        <taxon>Pseudomonadota</taxon>
        <taxon>Betaproteobacteria</taxon>
        <taxon>Neisseriales</taxon>
        <taxon>Neisseriaceae</taxon>
        <taxon>Neisseria</taxon>
    </lineage>
</organism>
<dbReference type="Proteomes" id="UP000004982">
    <property type="component" value="Unassembled WGS sequence"/>
</dbReference>
<accession>A0AA36UKG9</accession>
<name>A0AA36UKG9_9NEIS</name>